<evidence type="ECO:0000256" key="8">
    <source>
        <dbReference type="ARBA" id="ARBA00022771"/>
    </source>
</evidence>
<feature type="compositionally biased region" description="Polar residues" evidence="14">
    <location>
        <begin position="403"/>
        <end position="421"/>
    </location>
</feature>
<evidence type="ECO:0000256" key="3">
    <source>
        <dbReference type="ARBA" id="ARBA00022603"/>
    </source>
</evidence>
<dbReference type="PROSITE" id="PS51542">
    <property type="entry name" value="FYRN"/>
    <property type="match status" value="1"/>
</dbReference>
<evidence type="ECO:0000256" key="11">
    <source>
        <dbReference type="ARBA" id="ARBA00023015"/>
    </source>
</evidence>
<evidence type="ECO:0000256" key="1">
    <source>
        <dbReference type="ARBA" id="ARBA00004123"/>
    </source>
</evidence>
<reference evidence="18 19" key="1">
    <citation type="journal article" date="2015" name="Parasit. Vectors">
        <title>Draft genome of the scabies mite.</title>
        <authorList>
            <person name="Rider S.D.Jr."/>
            <person name="Morgan M.S."/>
            <person name="Arlian L.G."/>
        </authorList>
    </citation>
    <scope>NUCLEOTIDE SEQUENCE [LARGE SCALE GENOMIC DNA]</scope>
    <source>
        <strain evidence="18">Arlian Lab</strain>
    </source>
</reference>
<dbReference type="PROSITE" id="PS50280">
    <property type="entry name" value="SET"/>
    <property type="match status" value="1"/>
</dbReference>
<dbReference type="CDD" id="cd19171">
    <property type="entry name" value="SET_KMT2C_2D"/>
    <property type="match status" value="1"/>
</dbReference>
<dbReference type="SUPFAM" id="SSF82199">
    <property type="entry name" value="SET domain"/>
    <property type="match status" value="1"/>
</dbReference>
<organism evidence="18 19">
    <name type="scientific">Sarcoptes scabiei</name>
    <name type="common">Itch mite</name>
    <name type="synonym">Acarus scabiei</name>
    <dbReference type="NCBI Taxonomy" id="52283"/>
    <lineage>
        <taxon>Eukaryota</taxon>
        <taxon>Metazoa</taxon>
        <taxon>Ecdysozoa</taxon>
        <taxon>Arthropoda</taxon>
        <taxon>Chelicerata</taxon>
        <taxon>Arachnida</taxon>
        <taxon>Acari</taxon>
        <taxon>Acariformes</taxon>
        <taxon>Sarcoptiformes</taxon>
        <taxon>Astigmata</taxon>
        <taxon>Psoroptidia</taxon>
        <taxon>Sarcoptoidea</taxon>
        <taxon>Sarcoptidae</taxon>
        <taxon>Sarcoptinae</taxon>
        <taxon>Sarcoptes</taxon>
    </lineage>
</organism>
<dbReference type="Gene3D" id="3.30.40.10">
    <property type="entry name" value="Zinc/RING finger domain, C3HC4 (zinc finger)"/>
    <property type="match status" value="1"/>
</dbReference>
<dbReference type="PROSITE" id="PS51543">
    <property type="entry name" value="FYRC"/>
    <property type="match status" value="1"/>
</dbReference>
<dbReference type="Gene3D" id="2.170.270.10">
    <property type="entry name" value="SET domain"/>
    <property type="match status" value="1"/>
</dbReference>
<dbReference type="FunFam" id="3.30.40.10:FF:000002">
    <property type="entry name" value="Histone-lysine N-methyltransferase"/>
    <property type="match status" value="1"/>
</dbReference>
<dbReference type="InterPro" id="IPR003616">
    <property type="entry name" value="Post-SET_dom"/>
</dbReference>
<proteinExistence type="predicted"/>
<evidence type="ECO:0000256" key="14">
    <source>
        <dbReference type="SAM" id="MobiDB-lite"/>
    </source>
</evidence>
<dbReference type="OrthoDB" id="308383at2759"/>
<feature type="domain" description="SET" evidence="15">
    <location>
        <begin position="1291"/>
        <end position="1407"/>
    </location>
</feature>
<dbReference type="SMART" id="SM00542">
    <property type="entry name" value="FYRC"/>
    <property type="match status" value="1"/>
</dbReference>
<evidence type="ECO:0000256" key="9">
    <source>
        <dbReference type="ARBA" id="ARBA00022833"/>
    </source>
</evidence>
<keyword evidence="13" id="KW-0539">Nucleus</keyword>
<keyword evidence="12" id="KW-0804">Transcription</keyword>
<keyword evidence="4" id="KW-0808">Transferase</keyword>
<dbReference type="Proteomes" id="UP000616769">
    <property type="component" value="Unassembled WGS sequence"/>
</dbReference>
<dbReference type="GO" id="GO:0044666">
    <property type="term" value="C:MLL3/4 complex"/>
    <property type="evidence" value="ECO:0007669"/>
    <property type="project" value="TreeGrafter"/>
</dbReference>
<feature type="region of interest" description="Disordered" evidence="14">
    <location>
        <begin position="327"/>
        <end position="447"/>
    </location>
</feature>
<gene>
    <name evidence="18" type="ORF">QR98_0000640</name>
</gene>
<dbReference type="Pfam" id="PF05965">
    <property type="entry name" value="FYRC"/>
    <property type="match status" value="1"/>
</dbReference>
<dbReference type="InterPro" id="IPR046341">
    <property type="entry name" value="SET_dom_sf"/>
</dbReference>
<comment type="caution">
    <text evidence="18">The sequence shown here is derived from an EMBL/GenBank/DDBJ whole genome shotgun (WGS) entry which is preliminary data.</text>
</comment>
<evidence type="ECO:0000259" key="17">
    <source>
        <dbReference type="PROSITE" id="PS51805"/>
    </source>
</evidence>
<dbReference type="InterPro" id="IPR001214">
    <property type="entry name" value="SET_dom"/>
</dbReference>
<dbReference type="Pfam" id="PF00856">
    <property type="entry name" value="SET"/>
    <property type="match status" value="1"/>
</dbReference>
<dbReference type="SMART" id="SM00317">
    <property type="entry name" value="SET"/>
    <property type="match status" value="1"/>
</dbReference>
<dbReference type="EMBL" id="JXLN01000002">
    <property type="protein sequence ID" value="KPL93604.1"/>
    <property type="molecule type" value="Genomic_DNA"/>
</dbReference>
<dbReference type="PROSITE" id="PS50868">
    <property type="entry name" value="POST_SET"/>
    <property type="match status" value="1"/>
</dbReference>
<dbReference type="VEuPathDB" id="VectorBase:SSCA007134"/>
<dbReference type="GO" id="GO:0005700">
    <property type="term" value="C:polytene chromosome"/>
    <property type="evidence" value="ECO:0007669"/>
    <property type="project" value="UniProtKB-ARBA"/>
</dbReference>
<dbReference type="PROSITE" id="PS51805">
    <property type="entry name" value="EPHD"/>
    <property type="match status" value="1"/>
</dbReference>
<dbReference type="InterPro" id="IPR013083">
    <property type="entry name" value="Znf_RING/FYVE/PHD"/>
</dbReference>
<evidence type="ECO:0000259" key="15">
    <source>
        <dbReference type="PROSITE" id="PS50280"/>
    </source>
</evidence>
<evidence type="ECO:0000256" key="5">
    <source>
        <dbReference type="ARBA" id="ARBA00022691"/>
    </source>
</evidence>
<keyword evidence="3" id="KW-0489">Methyltransferase</keyword>
<evidence type="ECO:0000256" key="13">
    <source>
        <dbReference type="ARBA" id="ARBA00023242"/>
    </source>
</evidence>
<dbReference type="GO" id="GO:0008270">
    <property type="term" value="F:zinc ion binding"/>
    <property type="evidence" value="ECO:0007669"/>
    <property type="project" value="UniProtKB-KW"/>
</dbReference>
<evidence type="ECO:0000256" key="7">
    <source>
        <dbReference type="ARBA" id="ARBA00022737"/>
    </source>
</evidence>
<dbReference type="GO" id="GO:0032259">
    <property type="term" value="P:methylation"/>
    <property type="evidence" value="ECO:0007669"/>
    <property type="project" value="UniProtKB-KW"/>
</dbReference>
<evidence type="ECO:0000313" key="19">
    <source>
        <dbReference type="Proteomes" id="UP000616769"/>
    </source>
</evidence>
<keyword evidence="5" id="KW-0949">S-adenosyl-L-methionine</keyword>
<feature type="domain" description="PHD-type" evidence="17">
    <location>
        <begin position="920"/>
        <end position="1028"/>
    </location>
</feature>
<dbReference type="Pfam" id="PF05964">
    <property type="entry name" value="FYRN"/>
    <property type="match status" value="1"/>
</dbReference>
<protein>
    <submittedName>
        <fullName evidence="18">Uncharacterized protein</fullName>
    </submittedName>
</protein>
<evidence type="ECO:0000259" key="16">
    <source>
        <dbReference type="PROSITE" id="PS50868"/>
    </source>
</evidence>
<dbReference type="GO" id="GO:0042800">
    <property type="term" value="F:histone H3K4 methyltransferase activity"/>
    <property type="evidence" value="ECO:0007669"/>
    <property type="project" value="TreeGrafter"/>
</dbReference>
<sequence>MEFVNSNTDSGTAITNDAFLSDDGRLENDGHQIDPIDHLNNVKNNEINPSADIISDENYDLNVVSLKETLTSANNIDNFAKSIDFNDGDLCDVEMIEKKSSQSHQNHPMIIKDYPVEFSEENKSNYALEEENHHIMEVDVDHSIELDDVMHSDEINNKHECVPTSDNEVLLVNKFIYEQEKTIESSTSTSGPILVHEKKCETQSIANSEIESSTLISILNETEIVSVGTVDSKDSESFKEDNLSKQQQNDFKQNALLKKLLQNCPSADLKNTNQEITEEQIKESESDNDLAPKAFANIDASQSADQVFLQDLSPSPLSSLVIKPTTKDESQAIEKMSDSNFQASDRNETDKIAKTPNSPQPVPEKKLSYLDIRRAQLEREPTPPLEEIKPKRKRAIKRKESSKTASLNGETLPSESNQIFNKTKKRSRKSSQNLKNDGDSSSTTDLNTLDNTEKLLNSIHNHLRSLPEIKIIEPEVHSNINLCLQDSNESNNSFNNNLNSLLQEQKSRLRGCYGDALLPSSIDYYATYPFGSNKPSVIPSSGCCVNGFNSSNRQKVGYYNEEFGDHLQEFKIQSNKKSPPLMIPKRNGINPPYSLYCRDIDSPETVISASSPESLICDDPDDIYDRMKYINDLDDSADSNDEEIDKSNDDFRQSLLFTYLPTVSSLHSAENNKKKCEFKENDKENMSTDERKKAKLLRFNSSGLLKESNNVGVTLTINSIQNVKNALRTLIRLLNLQSPMTYCVENLSEIGPKKIEAVIGINSDAEIHCKFCNCAIRNNHGFKAEDLNPIDILLDQDDLFCNKECFKNYALNNVNNLMPKKFNSFRQLIDDNESIALQQINKTSSEKNFSLSNKNKENDSEDYEAIINVHEKHWKNTRYLYWTQNSFKDENDDCLLIENQSSKTDQHHFCLKIESGIKDTRKCIFCGETGDGNIDGPSRLLNMDDDKWAHLNCALWSNEVYEMCNGALMNVDQAYQRAMNSVCARCKKPGASIKCFKIRCNNSFHFPCAILEKCIFYIDKTLFCSLHCSKGPMSNAEEMNSFVVQRRVYINRDEQKQIASMLNQRDDSLLRIGSLTLLNIGQLSLQPEFHTNTYIYPVGYKVSRFYWSSRHFGKRCQYICSIDEDDEKKPKFSVEIIENGYEREVFFANTPKGAWEKIIHSIIKIRENTQTIKVFFDFITGEDLFGLNESPIIRILESLPGVEHLADYSFKYGKSPWYELPLAINFSGCARTEPRKRYHLKRPHTLHVSSNTIRSSLQSPLNNSESSSPYIKQFVHSKVSQYKKMKQEWRHNVYLGRSRIQGIGLYATRDIEKHTMIIEYIGLVIRNIIADRNEKIHEAHNRGIYMFRLDDNRIIDATLQGGLARYINHSCDPNCVAECVQIDRENKILIIANRRIEQGEELTYDYKFDVEDDQHKIPCLCGAANCRKWMN</sequence>
<dbReference type="InterPro" id="IPR034732">
    <property type="entry name" value="EPHD"/>
</dbReference>
<evidence type="ECO:0000313" key="18">
    <source>
        <dbReference type="EMBL" id="KPL93604.1"/>
    </source>
</evidence>
<feature type="compositionally biased region" description="Basic and acidic residues" evidence="14">
    <location>
        <begin position="327"/>
        <end position="337"/>
    </location>
</feature>
<dbReference type="GO" id="GO:0003713">
    <property type="term" value="F:transcription coactivator activity"/>
    <property type="evidence" value="ECO:0007669"/>
    <property type="project" value="TreeGrafter"/>
</dbReference>
<dbReference type="InterPro" id="IPR003888">
    <property type="entry name" value="FYrich_N"/>
</dbReference>
<keyword evidence="6" id="KW-0479">Metal-binding</keyword>
<feature type="domain" description="Post-SET" evidence="16">
    <location>
        <begin position="1415"/>
        <end position="1431"/>
    </location>
</feature>
<feature type="compositionally biased region" description="Polar residues" evidence="14">
    <location>
        <begin position="430"/>
        <end position="447"/>
    </location>
</feature>
<keyword evidence="8" id="KW-0863">Zinc-finger</keyword>
<keyword evidence="10" id="KW-0156">Chromatin regulator</keyword>
<evidence type="ECO:0000256" key="10">
    <source>
        <dbReference type="ARBA" id="ARBA00022853"/>
    </source>
</evidence>
<evidence type="ECO:0000256" key="4">
    <source>
        <dbReference type="ARBA" id="ARBA00022679"/>
    </source>
</evidence>
<evidence type="ECO:0000256" key="2">
    <source>
        <dbReference type="ARBA" id="ARBA00022553"/>
    </source>
</evidence>
<dbReference type="InterPro" id="IPR003889">
    <property type="entry name" value="FYrich_C"/>
</dbReference>
<dbReference type="GO" id="GO:0045944">
    <property type="term" value="P:positive regulation of transcription by RNA polymerase II"/>
    <property type="evidence" value="ECO:0007669"/>
    <property type="project" value="TreeGrafter"/>
</dbReference>
<dbReference type="PANTHER" id="PTHR45888">
    <property type="entry name" value="HL01030P-RELATED"/>
    <property type="match status" value="1"/>
</dbReference>
<accession>A0A131ZTN7</accession>
<keyword evidence="11" id="KW-0805">Transcription regulation</keyword>
<keyword evidence="7" id="KW-0677">Repeat</keyword>
<dbReference type="SMART" id="SM00541">
    <property type="entry name" value="FYRN"/>
    <property type="match status" value="1"/>
</dbReference>
<evidence type="ECO:0000256" key="12">
    <source>
        <dbReference type="ARBA" id="ARBA00023163"/>
    </source>
</evidence>
<feature type="compositionally biased region" description="Basic and acidic residues" evidence="14">
    <location>
        <begin position="363"/>
        <end position="389"/>
    </location>
</feature>
<keyword evidence="9" id="KW-0862">Zinc</keyword>
<comment type="subcellular location">
    <subcellularLocation>
        <location evidence="1">Nucleus</location>
    </subcellularLocation>
</comment>
<dbReference type="Gene3D" id="3.30.160.360">
    <property type="match status" value="1"/>
</dbReference>
<dbReference type="Pfam" id="PF13832">
    <property type="entry name" value="zf-HC5HC2H_2"/>
    <property type="match status" value="1"/>
</dbReference>
<keyword evidence="2" id="KW-0597">Phosphoprotein</keyword>
<dbReference type="FunFam" id="2.170.270.10:FF:000003">
    <property type="entry name" value="Histone-lysine N-methyltransferase"/>
    <property type="match status" value="1"/>
</dbReference>
<dbReference type="SMART" id="SM00508">
    <property type="entry name" value="PostSET"/>
    <property type="match status" value="1"/>
</dbReference>
<evidence type="ECO:0000256" key="6">
    <source>
        <dbReference type="ARBA" id="ARBA00022723"/>
    </source>
</evidence>
<name>A0A131ZTN7_SARSC</name>
<dbReference type="PANTHER" id="PTHR45888:SF6">
    <property type="entry name" value="HL01030P-RELATED"/>
    <property type="match status" value="1"/>
</dbReference>